<dbReference type="SUPFAM" id="SSF52507">
    <property type="entry name" value="Homo-oligomeric flavin-containing Cys decarboxylases, HFCD"/>
    <property type="match status" value="1"/>
</dbReference>
<dbReference type="PANTHER" id="PTHR14359:SF6">
    <property type="entry name" value="PHOSPHOPANTOTHENOYLCYSTEINE DECARBOXYLASE"/>
    <property type="match status" value="1"/>
</dbReference>
<accession>A0ABY8EMN0</accession>
<dbReference type="EC" id="4.1.1.36" evidence="4"/>
<dbReference type="Pfam" id="PF02441">
    <property type="entry name" value="Flavoprotein"/>
    <property type="match status" value="1"/>
</dbReference>
<keyword evidence="4" id="KW-0456">Lyase</keyword>
<gene>
    <name evidence="4" type="ORF">GLX27_001449</name>
</gene>
<dbReference type="GO" id="GO:0004633">
    <property type="term" value="F:phosphopantothenoylcysteine decarboxylase activity"/>
    <property type="evidence" value="ECO:0007669"/>
    <property type="project" value="UniProtKB-EC"/>
</dbReference>
<dbReference type="EMBL" id="CP046234">
    <property type="protein sequence ID" value="WFD46807.1"/>
    <property type="molecule type" value="Genomic_DNA"/>
</dbReference>
<evidence type="ECO:0000313" key="5">
    <source>
        <dbReference type="Proteomes" id="UP000818624"/>
    </source>
</evidence>
<organism evidence="4 5">
    <name type="scientific">Malassezia furfur</name>
    <name type="common">Pityriasis versicolor infection agent</name>
    <name type="synonym">Pityrosporum furfur</name>
    <dbReference type="NCBI Taxonomy" id="55194"/>
    <lineage>
        <taxon>Eukaryota</taxon>
        <taxon>Fungi</taxon>
        <taxon>Dikarya</taxon>
        <taxon>Basidiomycota</taxon>
        <taxon>Ustilaginomycotina</taxon>
        <taxon>Malasseziomycetes</taxon>
        <taxon>Malasseziales</taxon>
        <taxon>Malasseziaceae</taxon>
        <taxon>Malassezia</taxon>
    </lineage>
</organism>
<dbReference type="Proteomes" id="UP000818624">
    <property type="component" value="Chromosome 1"/>
</dbReference>
<comment type="similarity">
    <text evidence="2">Belongs to the HFCD (homooligomeric flavin containing Cys decarboxylase) superfamily.</text>
</comment>
<reference evidence="4 5" key="1">
    <citation type="journal article" date="2020" name="Elife">
        <title>Loss of centromere function drives karyotype evolution in closely related Malassezia species.</title>
        <authorList>
            <person name="Sankaranarayanan S.R."/>
            <person name="Ianiri G."/>
            <person name="Coelho M.A."/>
            <person name="Reza M.H."/>
            <person name="Thimmappa B.C."/>
            <person name="Ganguly P."/>
            <person name="Vadnala R.N."/>
            <person name="Sun S."/>
            <person name="Siddharthan R."/>
            <person name="Tellgren-Roth C."/>
            <person name="Dawson T.L."/>
            <person name="Heitman J."/>
            <person name="Sanyal K."/>
        </authorList>
    </citation>
    <scope>NUCLEOTIDE SEQUENCE [LARGE SCALE GENOMIC DNA]</scope>
    <source>
        <strain evidence="4">CBS14141</strain>
    </source>
</reference>
<protein>
    <submittedName>
        <fullName evidence="4">Phosphopantothenoylcysteine decarboxylase</fullName>
        <ecNumber evidence="4">4.1.1.36</ecNumber>
    </submittedName>
</protein>
<dbReference type="InterPro" id="IPR036551">
    <property type="entry name" value="Flavin_trans-like"/>
</dbReference>
<evidence type="ECO:0000259" key="3">
    <source>
        <dbReference type="Pfam" id="PF02441"/>
    </source>
</evidence>
<keyword evidence="1" id="KW-0173">Coenzyme A biosynthesis</keyword>
<name>A0ABY8EMN0_MALFU</name>
<dbReference type="PANTHER" id="PTHR14359">
    <property type="entry name" value="HOMO-OLIGOMERIC FLAVIN CONTAINING CYS DECARBOXYLASE FAMILY"/>
    <property type="match status" value="1"/>
</dbReference>
<dbReference type="InterPro" id="IPR003382">
    <property type="entry name" value="Flavoprotein"/>
</dbReference>
<evidence type="ECO:0000313" key="4">
    <source>
        <dbReference type="EMBL" id="WFD46807.1"/>
    </source>
</evidence>
<evidence type="ECO:0000256" key="1">
    <source>
        <dbReference type="ARBA" id="ARBA00022993"/>
    </source>
</evidence>
<sequence>MTDVPRSLRSMYAPLQAPPTAERPLHVVLACTGSVASVKVSLIAQELLKYSNVQVQIVATRDALHFVDRDAIRALNDESYSVQDLSTMNKAAETIAQGGDATMPQGPRLRLWTDADEWGAWKALGDPVLHIELRRWADVVLLAPCSANTLAKIAHGLCDNVVTSFLRALSPDTPTWVYPAMNTLMYLHPLTDQHLDVLRDTLHYEVFGPIEKRLACGDLGNGAMLEWTAIVAQVVERFGLVLS</sequence>
<feature type="domain" description="Flavoprotein" evidence="3">
    <location>
        <begin position="26"/>
        <end position="237"/>
    </location>
</feature>
<proteinExistence type="inferred from homology"/>
<keyword evidence="5" id="KW-1185">Reference proteome</keyword>
<evidence type="ECO:0000256" key="2">
    <source>
        <dbReference type="ARBA" id="ARBA00038350"/>
    </source>
</evidence>
<dbReference type="Gene3D" id="3.40.50.1950">
    <property type="entry name" value="Flavin prenyltransferase-like"/>
    <property type="match status" value="1"/>
</dbReference>